<protein>
    <recommendedName>
        <fullName evidence="3">Autophagy-related protein 13</fullName>
    </recommendedName>
</protein>
<dbReference type="Proteomes" id="UP000054549">
    <property type="component" value="Unassembled WGS sequence"/>
</dbReference>
<dbReference type="InterPro" id="IPR040182">
    <property type="entry name" value="ATG13"/>
</dbReference>
<dbReference type="GO" id="GO:0034727">
    <property type="term" value="P:piecemeal microautophagy of the nucleus"/>
    <property type="evidence" value="ECO:0007669"/>
    <property type="project" value="TreeGrafter"/>
</dbReference>
<feature type="compositionally biased region" description="Basic and acidic residues" evidence="4">
    <location>
        <begin position="762"/>
        <end position="779"/>
    </location>
</feature>
<dbReference type="InterPro" id="IPR018731">
    <property type="entry name" value="Atg13_N"/>
</dbReference>
<keyword evidence="2 3" id="KW-0072">Autophagy</keyword>
<name>A0A0C2VZH7_AMAMK</name>
<proteinExistence type="inferred from homology"/>
<dbReference type="GO" id="GO:0005829">
    <property type="term" value="C:cytosol"/>
    <property type="evidence" value="ECO:0007669"/>
    <property type="project" value="TreeGrafter"/>
</dbReference>
<evidence type="ECO:0000256" key="3">
    <source>
        <dbReference type="RuleBase" id="RU361214"/>
    </source>
</evidence>
<feature type="compositionally biased region" description="Gly residues" evidence="4">
    <location>
        <begin position="515"/>
        <end position="530"/>
    </location>
</feature>
<dbReference type="GO" id="GO:0034497">
    <property type="term" value="P:protein localization to phagophore assembly site"/>
    <property type="evidence" value="ECO:0007669"/>
    <property type="project" value="TreeGrafter"/>
</dbReference>
<feature type="region of interest" description="Disordered" evidence="4">
    <location>
        <begin position="339"/>
        <end position="464"/>
    </location>
</feature>
<sequence>MSLAPSADEEQQRSDQIALHFYTKLFHVVYQARAFPGELLYQETKDRRPKIDRWFNLEIPDSDLFPRELREIYKSLSSILATANHLRPSPPLRIHVLLVVPESSNNQVLVTLSQSNTPQHKSTSRILIEPTPRYVLLETWKMQFTPNPDPAQLHPPTDVALPTIYKHAIPLFRSLYSLLRILPTWKLFKKLRRRTNSAAQFGIQLVATEGADDGYDERTGGGSVLGFDKPPTTGHPPLPTLTHVFPSIPHPLGSFTLSTTYLESPTFQLDDLESLLSSKFISLDEGGFVPTLSSATTTATSNAPAVAPAATAAAAGYNPGNKQQRIQIHPRESSIADRFVIPSPSSSSSTNAGQGQGHFSHLRQPSLLHQHHRQRSDSYSSGNSPPSTTVPLPAALSRLRLESNQSSSSSTPHRPPPPSLLLLSPTTTSHSTSPSPTSKSPFSPPPLSSHTPPQNTIPLPSLPSLHSLHSLPSLHSLSSLPPISPSPSPTTTQAMPIKRPNTINPFKTNTLLSASGGGTSTSLGAGGQPGSAGSIHSIHSIYSHSGSIASLRHTNTASPLSREGRGGRDLSRSPPQHLQPLPFPTSGGGKVSSPTSSPGPTFQKLGASGFGSGSGQGTTGGTEIGPGIGMPGHRKRYSSSFTHRYTSSASVGSAGSGGSDGREGKGPEVIPISVPDSSSGVIGASGGSPARSTGSGGGGGSSSSPLARGMVDEKSNSRSSSFLGKRTEDDDISLFMQDIETRKPLSGRWRMEAGGGVSGEGTAHKRDRTDGTDGTDRTVRAQSGSSLASEGTMRDDRTVGGSDLGDEDEEGDEEEGDGDGDGEEMNHRYSHLNQPSPLSPRSRLNPSRYYYANPGTTTTTQHATPNTDTTASSSSARQNTSDFGSSSASPPGAIPTSQAEVELRLKKMNEAFLKSLAGLDDGWSGQGSASSVAGTSSTSAFQLRNRDG</sequence>
<gene>
    <name evidence="6" type="ORF">M378DRAFT_857181</name>
</gene>
<dbReference type="GO" id="GO:0000407">
    <property type="term" value="C:phagophore assembly site"/>
    <property type="evidence" value="ECO:0007669"/>
    <property type="project" value="TreeGrafter"/>
</dbReference>
<evidence type="ECO:0000259" key="5">
    <source>
        <dbReference type="Pfam" id="PF10033"/>
    </source>
</evidence>
<feature type="region of interest" description="Disordered" evidence="4">
    <location>
        <begin position="549"/>
        <end position="897"/>
    </location>
</feature>
<keyword evidence="7" id="KW-1185">Reference proteome</keyword>
<dbReference type="InterPro" id="IPR036570">
    <property type="entry name" value="HORMA_dom_sf"/>
</dbReference>
<dbReference type="HOGENOM" id="CLU_310496_0_0_1"/>
<feature type="region of interest" description="Disordered" evidence="4">
    <location>
        <begin position="918"/>
        <end position="948"/>
    </location>
</feature>
<dbReference type="PANTHER" id="PTHR13430:SF4">
    <property type="entry name" value="AUTOPHAGY-RELATED PROTEIN 13"/>
    <property type="match status" value="1"/>
</dbReference>
<evidence type="ECO:0000256" key="2">
    <source>
        <dbReference type="ARBA" id="ARBA00023006"/>
    </source>
</evidence>
<feature type="domain" description="Autophagy-related protein 13 N-terminal" evidence="5">
    <location>
        <begin position="20"/>
        <end position="267"/>
    </location>
</feature>
<dbReference type="GO" id="GO:1990316">
    <property type="term" value="C:Atg1/ULK1 kinase complex"/>
    <property type="evidence" value="ECO:0007669"/>
    <property type="project" value="InterPro"/>
</dbReference>
<feature type="region of interest" description="Disordered" evidence="4">
    <location>
        <begin position="478"/>
        <end position="537"/>
    </location>
</feature>
<dbReference type="AlphaFoldDB" id="A0A0C2VZH7"/>
<evidence type="ECO:0000313" key="6">
    <source>
        <dbReference type="EMBL" id="KIL54257.1"/>
    </source>
</evidence>
<feature type="compositionally biased region" description="Gly residues" evidence="4">
    <location>
        <begin position="608"/>
        <end position="630"/>
    </location>
</feature>
<feature type="compositionally biased region" description="Low complexity" evidence="4">
    <location>
        <begin position="377"/>
        <end position="387"/>
    </location>
</feature>
<evidence type="ECO:0000256" key="1">
    <source>
        <dbReference type="ARBA" id="ARBA00005246"/>
    </source>
</evidence>
<feature type="compositionally biased region" description="Basic and acidic residues" evidence="4">
    <location>
        <begin position="562"/>
        <end position="571"/>
    </location>
</feature>
<feature type="compositionally biased region" description="Low complexity" evidence="4">
    <location>
        <begin position="677"/>
        <end position="693"/>
    </location>
</feature>
<organism evidence="6 7">
    <name type="scientific">Amanita muscaria (strain Koide BX008)</name>
    <dbReference type="NCBI Taxonomy" id="946122"/>
    <lineage>
        <taxon>Eukaryota</taxon>
        <taxon>Fungi</taxon>
        <taxon>Dikarya</taxon>
        <taxon>Basidiomycota</taxon>
        <taxon>Agaricomycotina</taxon>
        <taxon>Agaricomycetes</taxon>
        <taxon>Agaricomycetidae</taxon>
        <taxon>Agaricales</taxon>
        <taxon>Pluteineae</taxon>
        <taxon>Amanitaceae</taxon>
        <taxon>Amanita</taxon>
    </lineage>
</organism>
<reference evidence="6 7" key="1">
    <citation type="submission" date="2014-04" db="EMBL/GenBank/DDBJ databases">
        <title>Evolutionary Origins and Diversification of the Mycorrhizal Mutualists.</title>
        <authorList>
            <consortium name="DOE Joint Genome Institute"/>
            <consortium name="Mycorrhizal Genomics Consortium"/>
            <person name="Kohler A."/>
            <person name="Kuo A."/>
            <person name="Nagy L.G."/>
            <person name="Floudas D."/>
            <person name="Copeland A."/>
            <person name="Barry K.W."/>
            <person name="Cichocki N."/>
            <person name="Veneault-Fourrey C."/>
            <person name="LaButti K."/>
            <person name="Lindquist E.A."/>
            <person name="Lipzen A."/>
            <person name="Lundell T."/>
            <person name="Morin E."/>
            <person name="Murat C."/>
            <person name="Riley R."/>
            <person name="Ohm R."/>
            <person name="Sun H."/>
            <person name="Tunlid A."/>
            <person name="Henrissat B."/>
            <person name="Grigoriev I.V."/>
            <person name="Hibbett D.S."/>
            <person name="Martin F."/>
        </authorList>
    </citation>
    <scope>NUCLEOTIDE SEQUENCE [LARGE SCALE GENOMIC DNA]</scope>
    <source>
        <strain evidence="6 7">Koide BX008</strain>
    </source>
</reference>
<dbReference type="EMBL" id="KN818855">
    <property type="protein sequence ID" value="KIL54257.1"/>
    <property type="molecule type" value="Genomic_DNA"/>
</dbReference>
<feature type="compositionally biased region" description="Low complexity" evidence="4">
    <location>
        <begin position="396"/>
        <end position="412"/>
    </location>
</feature>
<dbReference type="Pfam" id="PF10033">
    <property type="entry name" value="ATG13"/>
    <property type="match status" value="1"/>
</dbReference>
<dbReference type="PANTHER" id="PTHR13430">
    <property type="match status" value="1"/>
</dbReference>
<dbReference type="InParanoid" id="A0A0C2VZH7"/>
<comment type="similarity">
    <text evidence="1 3">Belongs to the ATG13 family. Fungi subfamily.</text>
</comment>
<accession>A0A0C2VZH7</accession>
<evidence type="ECO:0000313" key="7">
    <source>
        <dbReference type="Proteomes" id="UP000054549"/>
    </source>
</evidence>
<feature type="compositionally biased region" description="Low complexity" evidence="4">
    <location>
        <begin position="448"/>
        <end position="464"/>
    </location>
</feature>
<dbReference type="Gene3D" id="3.30.900.10">
    <property type="entry name" value="HORMA domain"/>
    <property type="match status" value="1"/>
</dbReference>
<evidence type="ECO:0000256" key="4">
    <source>
        <dbReference type="SAM" id="MobiDB-lite"/>
    </source>
</evidence>
<feature type="compositionally biased region" description="Low complexity" evidence="4">
    <location>
        <begin position="832"/>
        <end position="870"/>
    </location>
</feature>
<feature type="compositionally biased region" description="Low complexity" evidence="4">
    <location>
        <begin position="926"/>
        <end position="940"/>
    </location>
</feature>
<feature type="compositionally biased region" description="Acidic residues" evidence="4">
    <location>
        <begin position="804"/>
        <end position="823"/>
    </location>
</feature>
<dbReference type="OrthoDB" id="70161at2759"/>
<feature type="compositionally biased region" description="Low complexity" evidence="4">
    <location>
        <begin position="420"/>
        <end position="441"/>
    </location>
</feature>
<dbReference type="GO" id="GO:0000423">
    <property type="term" value="P:mitophagy"/>
    <property type="evidence" value="ECO:0007669"/>
    <property type="project" value="TreeGrafter"/>
</dbReference>
<feature type="compositionally biased region" description="Polar residues" evidence="4">
    <location>
        <begin position="871"/>
        <end position="883"/>
    </location>
</feature>
<feature type="non-terminal residue" evidence="6">
    <location>
        <position position="948"/>
    </location>
</feature>
<dbReference type="STRING" id="946122.A0A0C2VZH7"/>